<organism evidence="2 3">
    <name type="scientific">Chaetomidium leptoderma</name>
    <dbReference type="NCBI Taxonomy" id="669021"/>
    <lineage>
        <taxon>Eukaryota</taxon>
        <taxon>Fungi</taxon>
        <taxon>Dikarya</taxon>
        <taxon>Ascomycota</taxon>
        <taxon>Pezizomycotina</taxon>
        <taxon>Sordariomycetes</taxon>
        <taxon>Sordariomycetidae</taxon>
        <taxon>Sordariales</taxon>
        <taxon>Chaetomiaceae</taxon>
        <taxon>Chaetomidium</taxon>
    </lineage>
</organism>
<gene>
    <name evidence="2" type="ORF">C8A00DRAFT_30573</name>
</gene>
<evidence type="ECO:0000313" key="3">
    <source>
        <dbReference type="Proteomes" id="UP001302745"/>
    </source>
</evidence>
<keyword evidence="3" id="KW-1185">Reference proteome</keyword>
<proteinExistence type="predicted"/>
<dbReference type="AlphaFoldDB" id="A0AAN6ZYD9"/>
<feature type="compositionally biased region" description="Acidic residues" evidence="1">
    <location>
        <begin position="110"/>
        <end position="126"/>
    </location>
</feature>
<dbReference type="EMBL" id="MU856865">
    <property type="protein sequence ID" value="KAK4156605.1"/>
    <property type="molecule type" value="Genomic_DNA"/>
</dbReference>
<reference evidence="2" key="1">
    <citation type="journal article" date="2023" name="Mol. Phylogenet. Evol.">
        <title>Genome-scale phylogeny and comparative genomics of the fungal order Sordariales.</title>
        <authorList>
            <person name="Hensen N."/>
            <person name="Bonometti L."/>
            <person name="Westerberg I."/>
            <person name="Brannstrom I.O."/>
            <person name="Guillou S."/>
            <person name="Cros-Aarteil S."/>
            <person name="Calhoun S."/>
            <person name="Haridas S."/>
            <person name="Kuo A."/>
            <person name="Mondo S."/>
            <person name="Pangilinan J."/>
            <person name="Riley R."/>
            <person name="LaButti K."/>
            <person name="Andreopoulos B."/>
            <person name="Lipzen A."/>
            <person name="Chen C."/>
            <person name="Yan M."/>
            <person name="Daum C."/>
            <person name="Ng V."/>
            <person name="Clum A."/>
            <person name="Steindorff A."/>
            <person name="Ohm R.A."/>
            <person name="Martin F."/>
            <person name="Silar P."/>
            <person name="Natvig D.O."/>
            <person name="Lalanne C."/>
            <person name="Gautier V."/>
            <person name="Ament-Velasquez S.L."/>
            <person name="Kruys A."/>
            <person name="Hutchinson M.I."/>
            <person name="Powell A.J."/>
            <person name="Barry K."/>
            <person name="Miller A.N."/>
            <person name="Grigoriev I.V."/>
            <person name="Debuchy R."/>
            <person name="Gladieux P."/>
            <person name="Hiltunen Thoren M."/>
            <person name="Johannesson H."/>
        </authorList>
    </citation>
    <scope>NUCLEOTIDE SEQUENCE</scope>
    <source>
        <strain evidence="2">CBS 538.74</strain>
    </source>
</reference>
<evidence type="ECO:0000313" key="2">
    <source>
        <dbReference type="EMBL" id="KAK4156605.1"/>
    </source>
</evidence>
<reference evidence="2" key="2">
    <citation type="submission" date="2023-05" db="EMBL/GenBank/DDBJ databases">
        <authorList>
            <consortium name="Lawrence Berkeley National Laboratory"/>
            <person name="Steindorff A."/>
            <person name="Hensen N."/>
            <person name="Bonometti L."/>
            <person name="Westerberg I."/>
            <person name="Brannstrom I.O."/>
            <person name="Guillou S."/>
            <person name="Cros-Aarteil S."/>
            <person name="Calhoun S."/>
            <person name="Haridas S."/>
            <person name="Kuo A."/>
            <person name="Mondo S."/>
            <person name="Pangilinan J."/>
            <person name="Riley R."/>
            <person name="Labutti K."/>
            <person name="Andreopoulos B."/>
            <person name="Lipzen A."/>
            <person name="Chen C."/>
            <person name="Yanf M."/>
            <person name="Daum C."/>
            <person name="Ng V."/>
            <person name="Clum A."/>
            <person name="Ohm R."/>
            <person name="Martin F."/>
            <person name="Silar P."/>
            <person name="Natvig D."/>
            <person name="Lalanne C."/>
            <person name="Gautier V."/>
            <person name="Ament-Velasquez S.L."/>
            <person name="Kruys A."/>
            <person name="Hutchinson M.I."/>
            <person name="Powell A.J."/>
            <person name="Barry K."/>
            <person name="Miller A.N."/>
            <person name="Grigoriev I.V."/>
            <person name="Debuchy R."/>
            <person name="Gladieux P."/>
            <person name="Thoren M.H."/>
            <person name="Johannesson H."/>
        </authorList>
    </citation>
    <scope>NUCLEOTIDE SEQUENCE</scope>
    <source>
        <strain evidence="2">CBS 538.74</strain>
    </source>
</reference>
<sequence length="126" mass="14213">MLGKRWFVLPENEKNNHWRLLVHDRHPQRNTVFIFDSIQISYQLGESWMMPWFAQMSTNQLSCDDVRAFDKVCASVEKMNQVAEGSGEHSVAKPAATEAGNASNGVREEEGQEAGEPDEVEGYLGN</sequence>
<dbReference type="Proteomes" id="UP001302745">
    <property type="component" value="Unassembled WGS sequence"/>
</dbReference>
<name>A0AAN6ZYD9_9PEZI</name>
<evidence type="ECO:0000256" key="1">
    <source>
        <dbReference type="SAM" id="MobiDB-lite"/>
    </source>
</evidence>
<accession>A0AAN6ZYD9</accession>
<comment type="caution">
    <text evidence="2">The sequence shown here is derived from an EMBL/GenBank/DDBJ whole genome shotgun (WGS) entry which is preliminary data.</text>
</comment>
<feature type="region of interest" description="Disordered" evidence="1">
    <location>
        <begin position="83"/>
        <end position="126"/>
    </location>
</feature>
<protein>
    <submittedName>
        <fullName evidence="2">Uncharacterized protein</fullName>
    </submittedName>
</protein>